<organism evidence="3 4">
    <name type="scientific">Cedecea neteri</name>
    <dbReference type="NCBI Taxonomy" id="158822"/>
    <lineage>
        <taxon>Bacteria</taxon>
        <taxon>Pseudomonadati</taxon>
        <taxon>Pseudomonadota</taxon>
        <taxon>Gammaproteobacteria</taxon>
        <taxon>Enterobacterales</taxon>
        <taxon>Enterobacteriaceae</taxon>
        <taxon>Cedecea</taxon>
    </lineage>
</organism>
<dbReference type="Gene3D" id="3.30.1460.10">
    <property type="match status" value="1"/>
</dbReference>
<dbReference type="GO" id="GO:0030254">
    <property type="term" value="P:protein secretion by the type III secretion system"/>
    <property type="evidence" value="ECO:0007669"/>
    <property type="project" value="InterPro"/>
</dbReference>
<dbReference type="SUPFAM" id="SSF69635">
    <property type="entry name" value="Type III secretory system chaperone-like"/>
    <property type="match status" value="1"/>
</dbReference>
<dbReference type="Proteomes" id="UP000217979">
    <property type="component" value="Chromosome"/>
</dbReference>
<name>A0A291E0D1_9ENTR</name>
<evidence type="ECO:0000313" key="3">
    <source>
        <dbReference type="EMBL" id="ATF93517.1"/>
    </source>
</evidence>
<dbReference type="Pfam" id="PF05932">
    <property type="entry name" value="CesT"/>
    <property type="match status" value="1"/>
</dbReference>
<evidence type="ECO:0000313" key="4">
    <source>
        <dbReference type="Proteomes" id="UP000217979"/>
    </source>
</evidence>
<evidence type="ECO:0000256" key="1">
    <source>
        <dbReference type="ARBA" id="ARBA00093771"/>
    </source>
</evidence>
<evidence type="ECO:0000256" key="2">
    <source>
        <dbReference type="ARBA" id="ARBA00093795"/>
    </source>
</evidence>
<protein>
    <recommendedName>
        <fullName evidence="2">Tir chaperone</fullName>
    </recommendedName>
</protein>
<gene>
    <name evidence="3" type="ORF">CO704_16060</name>
</gene>
<sequence length="169" mass="19113">MFLTETGEIMVIAEQLYHKLQPLFKQLNVPGIVFNARGYYSLTLDDGQTVFLELTENMTLAMVGLLALPDNPGEALLLELLQANLNIDQQPAVTVAADKDRAQLVVWAALPLDELHLDTLLPLFERLSWTLSVIGRWCQPAAPRERQATPEAEKDRLQRRQVEALLLRR</sequence>
<proteinExistence type="inferred from homology"/>
<dbReference type="AlphaFoldDB" id="A0A291E0D1"/>
<dbReference type="EMBL" id="CP023525">
    <property type="protein sequence ID" value="ATF93517.1"/>
    <property type="molecule type" value="Genomic_DNA"/>
</dbReference>
<accession>A0A291E0D1</accession>
<dbReference type="InterPro" id="IPR010261">
    <property type="entry name" value="Tir_chaperone"/>
</dbReference>
<reference evidence="3 4" key="1">
    <citation type="submission" date="2017-09" db="EMBL/GenBank/DDBJ databases">
        <title>FDA dAtabase for Regulatory Grade micrObial Sequences (FDA-ARGOS): Supporting development and validation of Infectious Disease Dx tests.</title>
        <authorList>
            <person name="Minogue T."/>
            <person name="Wolcott M."/>
            <person name="Wasieloski L."/>
            <person name="Aguilar W."/>
            <person name="Moore D."/>
            <person name="Tallon L."/>
            <person name="Sadzewicz L."/>
            <person name="Ott S."/>
            <person name="Zhao X."/>
            <person name="Nagaraj S."/>
            <person name="Vavikolanu K."/>
            <person name="Aluvathingal J."/>
            <person name="Nadendla S."/>
            <person name="Sichtig H."/>
        </authorList>
    </citation>
    <scope>NUCLEOTIDE SEQUENCE [LARGE SCALE GENOMIC DNA]</scope>
    <source>
        <strain evidence="3 4">FDAARGOS_392</strain>
    </source>
</reference>
<comment type="similarity">
    <text evidence="1">Belongs to the CesT/SycH chaperone family.</text>
</comment>